<organism evidence="1 2">
    <name type="scientific">Actinacidiphila cocklensis</name>
    <dbReference type="NCBI Taxonomy" id="887465"/>
    <lineage>
        <taxon>Bacteria</taxon>
        <taxon>Bacillati</taxon>
        <taxon>Actinomycetota</taxon>
        <taxon>Actinomycetes</taxon>
        <taxon>Kitasatosporales</taxon>
        <taxon>Streptomycetaceae</taxon>
        <taxon>Actinacidiphila</taxon>
    </lineage>
</organism>
<protein>
    <submittedName>
        <fullName evidence="1">Uncharacterized protein</fullName>
    </submittedName>
</protein>
<evidence type="ECO:0000313" key="2">
    <source>
        <dbReference type="Proteomes" id="UP001152519"/>
    </source>
</evidence>
<evidence type="ECO:0000313" key="1">
    <source>
        <dbReference type="EMBL" id="CAG6393058.1"/>
    </source>
</evidence>
<comment type="caution">
    <text evidence="1">The sequence shown here is derived from an EMBL/GenBank/DDBJ whole genome shotgun (WGS) entry which is preliminary data.</text>
</comment>
<dbReference type="EMBL" id="CAJSLV010000048">
    <property type="protein sequence ID" value="CAG6393058.1"/>
    <property type="molecule type" value="Genomic_DNA"/>
</dbReference>
<dbReference type="AlphaFoldDB" id="A0A9W4GQ55"/>
<proteinExistence type="predicted"/>
<name>A0A9W4GQ55_9ACTN</name>
<reference evidence="1" key="1">
    <citation type="submission" date="2021-05" db="EMBL/GenBank/DDBJ databases">
        <authorList>
            <person name="Arsene-Ploetze F."/>
        </authorList>
    </citation>
    <scope>NUCLEOTIDE SEQUENCE</scope>
    <source>
        <strain evidence="1">DSM 42138</strain>
    </source>
</reference>
<accession>A0A9W4GQ55</accession>
<keyword evidence="2" id="KW-1185">Reference proteome</keyword>
<dbReference type="Proteomes" id="UP001152519">
    <property type="component" value="Unassembled WGS sequence"/>
</dbReference>
<sequence>MCQDVRTPQILSPSFITLHPPAVFVPVRTRIGPYAREDAPATVPYAVMLATSARPSQYRVRGQFITTPVRVGYFVPF</sequence>
<gene>
    <name evidence="1" type="ORF">SCOCK_20089</name>
</gene>